<dbReference type="Gene3D" id="1.20.5.100">
    <property type="entry name" value="Cytochrome c1, transmembrane anchor, C-terminal"/>
    <property type="match status" value="1"/>
</dbReference>
<keyword evidence="10" id="KW-1185">Reference proteome</keyword>
<keyword evidence="4 7" id="KW-0560">Oxidoreductase</keyword>
<dbReference type="Pfam" id="PF03720">
    <property type="entry name" value="UDPG_MGDP_dh_C"/>
    <property type="match status" value="1"/>
</dbReference>
<dbReference type="PIRSF" id="PIRSF000124">
    <property type="entry name" value="UDPglc_GDPman_dh"/>
    <property type="match status" value="1"/>
</dbReference>
<comment type="pathway">
    <text evidence="1">Nucleotide-sugar biosynthesis; UDP-alpha-D-glucuronate biosynthesis; UDP-alpha-D-glucuronate from UDP-alpha-D-glucose: step 1/1.</text>
</comment>
<dbReference type="InterPro" id="IPR008927">
    <property type="entry name" value="6-PGluconate_DH-like_C_sf"/>
</dbReference>
<dbReference type="EMBL" id="JAAGNC010000075">
    <property type="protein sequence ID" value="NEC56695.1"/>
    <property type="molecule type" value="Genomic_DNA"/>
</dbReference>
<dbReference type="PANTHER" id="PTHR43750:SF3">
    <property type="entry name" value="UDP-GLUCOSE 6-DEHYDROGENASE TUAD"/>
    <property type="match status" value="1"/>
</dbReference>
<dbReference type="RefSeq" id="WP_095213974.1">
    <property type="nucleotide sequence ID" value="NZ_JAAGNC010000075.1"/>
</dbReference>
<dbReference type="PANTHER" id="PTHR43750">
    <property type="entry name" value="UDP-GLUCOSE 6-DEHYDROGENASE TUAD"/>
    <property type="match status" value="1"/>
</dbReference>
<dbReference type="EC" id="1.1.1.22" evidence="3 7"/>
<keyword evidence="5 7" id="KW-0520">NAD</keyword>
<dbReference type="SUPFAM" id="SSF48179">
    <property type="entry name" value="6-phosphogluconate dehydrogenase C-terminal domain-like"/>
    <property type="match status" value="1"/>
</dbReference>
<gene>
    <name evidence="9" type="ORF">G3I59_14145</name>
</gene>
<organism evidence="9 10">
    <name type="scientific">Amycolatopsis rubida</name>
    <dbReference type="NCBI Taxonomy" id="112413"/>
    <lineage>
        <taxon>Bacteria</taxon>
        <taxon>Bacillati</taxon>
        <taxon>Actinomycetota</taxon>
        <taxon>Actinomycetes</taxon>
        <taxon>Pseudonocardiales</taxon>
        <taxon>Pseudonocardiaceae</taxon>
        <taxon>Amycolatopsis</taxon>
    </lineage>
</organism>
<evidence type="ECO:0000256" key="6">
    <source>
        <dbReference type="ARBA" id="ARBA00047473"/>
    </source>
</evidence>
<evidence type="ECO:0000259" key="8">
    <source>
        <dbReference type="SMART" id="SM00984"/>
    </source>
</evidence>
<evidence type="ECO:0000313" key="9">
    <source>
        <dbReference type="EMBL" id="NEC56695.1"/>
    </source>
</evidence>
<comment type="similarity">
    <text evidence="2 7">Belongs to the UDP-glucose/GDP-mannose dehydrogenase family.</text>
</comment>
<sequence>MIISERICVIGSGYVGLTTGVCLASLGHSVTCVDRDSTTVAELREARTFLAEPDLTGLLRHGLETNALRFDTTAEAAAAASAVVFLCLPTPPGADGSADLTAIEQTVRRIRKLLRPSAVLVTKSTVPVGTADNIRTWLDREDIAVVSNPEFLREGHAVYDFLHPTRILIGSNEPVAAKRVAALYDAVRAEVIVTDPATAELSKYAANSFLATKLSYINTVAEVCEAVGADITDLTHVLGTDPRIGADFLSPGPGWGGPCLPKDTRALLRQADHAGVDFPVLAAAIASNIHHRGRMIARLRDELGRNLSGARIGVLGLTFKTGTNDLRDSPASHVVRALTGFGATVAAHDPTVHHEIPGVEVKTDVYEVVPGIDGLILITDWPEYHSLDWNRIAGMMVGDLVLDTRNAFARRHLAAAGLRCVSLGRRSA</sequence>
<reference evidence="9 10" key="1">
    <citation type="submission" date="2020-01" db="EMBL/GenBank/DDBJ databases">
        <title>Insect and environment-associated Actinomycetes.</title>
        <authorList>
            <person name="Currrie C."/>
            <person name="Chevrette M."/>
            <person name="Carlson C."/>
            <person name="Stubbendieck R."/>
            <person name="Wendt-Pienkowski E."/>
        </authorList>
    </citation>
    <scope>NUCLEOTIDE SEQUENCE [LARGE SCALE GENOMIC DNA]</scope>
    <source>
        <strain evidence="9 10">SID8386</strain>
    </source>
</reference>
<dbReference type="Proteomes" id="UP000470404">
    <property type="component" value="Unassembled WGS sequence"/>
</dbReference>
<feature type="domain" description="UDP-glucose/GDP-mannose dehydrogenase C-terminal" evidence="8">
    <location>
        <begin position="313"/>
        <end position="410"/>
    </location>
</feature>
<dbReference type="NCBIfam" id="TIGR03026">
    <property type="entry name" value="NDP-sugDHase"/>
    <property type="match status" value="1"/>
</dbReference>
<dbReference type="InterPro" id="IPR001732">
    <property type="entry name" value="UDP-Glc/GDP-Man_DH_N"/>
</dbReference>
<protein>
    <recommendedName>
        <fullName evidence="3 7">UDP-glucose 6-dehydrogenase</fullName>
        <ecNumber evidence="3 7">1.1.1.22</ecNumber>
    </recommendedName>
</protein>
<evidence type="ECO:0000256" key="4">
    <source>
        <dbReference type="ARBA" id="ARBA00023002"/>
    </source>
</evidence>
<name>A0ABX0BV79_9PSEU</name>
<accession>A0ABX0BV79</accession>
<evidence type="ECO:0000313" key="10">
    <source>
        <dbReference type="Proteomes" id="UP000470404"/>
    </source>
</evidence>
<evidence type="ECO:0000256" key="5">
    <source>
        <dbReference type="ARBA" id="ARBA00023027"/>
    </source>
</evidence>
<evidence type="ECO:0000256" key="2">
    <source>
        <dbReference type="ARBA" id="ARBA00006601"/>
    </source>
</evidence>
<dbReference type="SUPFAM" id="SSF52413">
    <property type="entry name" value="UDP-glucose/GDP-mannose dehydrogenase C-terminal domain"/>
    <property type="match status" value="1"/>
</dbReference>
<dbReference type="InterPro" id="IPR036220">
    <property type="entry name" value="UDP-Glc/GDP-Man_DH_C_sf"/>
</dbReference>
<dbReference type="Gene3D" id="3.40.50.720">
    <property type="entry name" value="NAD(P)-binding Rossmann-like Domain"/>
    <property type="match status" value="2"/>
</dbReference>
<dbReference type="PIRSF" id="PIRSF500134">
    <property type="entry name" value="UDPglc_DH_bac"/>
    <property type="match status" value="1"/>
</dbReference>
<dbReference type="InterPro" id="IPR014026">
    <property type="entry name" value="UDP-Glc/GDP-Man_DH_dimer"/>
</dbReference>
<comment type="catalytic activity">
    <reaction evidence="6 7">
        <text>UDP-alpha-D-glucose + 2 NAD(+) + H2O = UDP-alpha-D-glucuronate + 2 NADH + 3 H(+)</text>
        <dbReference type="Rhea" id="RHEA:23596"/>
        <dbReference type="ChEBI" id="CHEBI:15377"/>
        <dbReference type="ChEBI" id="CHEBI:15378"/>
        <dbReference type="ChEBI" id="CHEBI:57540"/>
        <dbReference type="ChEBI" id="CHEBI:57945"/>
        <dbReference type="ChEBI" id="CHEBI:58052"/>
        <dbReference type="ChEBI" id="CHEBI:58885"/>
        <dbReference type="EC" id="1.1.1.22"/>
    </reaction>
</comment>
<dbReference type="Pfam" id="PF03721">
    <property type="entry name" value="UDPG_MGDP_dh_N"/>
    <property type="match status" value="1"/>
</dbReference>
<dbReference type="SMART" id="SM00984">
    <property type="entry name" value="UDPG_MGDP_dh_C"/>
    <property type="match status" value="1"/>
</dbReference>
<dbReference type="InterPro" id="IPR036291">
    <property type="entry name" value="NAD(P)-bd_dom_sf"/>
</dbReference>
<comment type="caution">
    <text evidence="9">The sequence shown here is derived from an EMBL/GenBank/DDBJ whole genome shotgun (WGS) entry which is preliminary data.</text>
</comment>
<evidence type="ECO:0000256" key="3">
    <source>
        <dbReference type="ARBA" id="ARBA00012954"/>
    </source>
</evidence>
<dbReference type="InterPro" id="IPR028357">
    <property type="entry name" value="UDPglc_DH_bac"/>
</dbReference>
<dbReference type="InterPro" id="IPR014027">
    <property type="entry name" value="UDP-Glc/GDP-Man_DH_C"/>
</dbReference>
<dbReference type="InterPro" id="IPR017476">
    <property type="entry name" value="UDP-Glc/GDP-Man"/>
</dbReference>
<dbReference type="SUPFAM" id="SSF51735">
    <property type="entry name" value="NAD(P)-binding Rossmann-fold domains"/>
    <property type="match status" value="1"/>
</dbReference>
<evidence type="ECO:0000256" key="7">
    <source>
        <dbReference type="PIRNR" id="PIRNR000124"/>
    </source>
</evidence>
<dbReference type="Pfam" id="PF00984">
    <property type="entry name" value="UDPG_MGDP_dh"/>
    <property type="match status" value="1"/>
</dbReference>
<evidence type="ECO:0000256" key="1">
    <source>
        <dbReference type="ARBA" id="ARBA00004701"/>
    </source>
</evidence>
<proteinExistence type="inferred from homology"/>